<name>A0A1X6WTR3_9MICO</name>
<evidence type="ECO:0000256" key="4">
    <source>
        <dbReference type="SAM" id="Phobius"/>
    </source>
</evidence>
<dbReference type="AlphaFoldDB" id="A0A1X6WTR3"/>
<keyword evidence="4" id="KW-0472">Membrane</keyword>
<keyword evidence="4" id="KW-0812">Transmembrane</keyword>
<feature type="transmembrane region" description="Helical" evidence="4">
    <location>
        <begin position="922"/>
        <end position="941"/>
    </location>
</feature>
<proteinExistence type="predicted"/>
<evidence type="ECO:0000256" key="3">
    <source>
        <dbReference type="SAM" id="MobiDB-lite"/>
    </source>
</evidence>
<dbReference type="EC" id="3.1.3.5" evidence="6"/>
<feature type="compositionally biased region" description="Acidic residues" evidence="3">
    <location>
        <begin position="704"/>
        <end position="732"/>
    </location>
</feature>
<evidence type="ECO:0000313" key="7">
    <source>
        <dbReference type="Proteomes" id="UP000196581"/>
    </source>
</evidence>
<feature type="region of interest" description="Disordered" evidence="3">
    <location>
        <begin position="31"/>
        <end position="127"/>
    </location>
</feature>
<dbReference type="Pfam" id="PF04886">
    <property type="entry name" value="PT"/>
    <property type="match status" value="1"/>
</dbReference>
<dbReference type="RefSeq" id="WP_087002922.1">
    <property type="nucleotide sequence ID" value="NZ_FWFF01000001.1"/>
</dbReference>
<reference evidence="7" key="1">
    <citation type="submission" date="2017-02" db="EMBL/GenBank/DDBJ databases">
        <authorList>
            <person name="Dridi B."/>
        </authorList>
    </citation>
    <scope>NUCLEOTIDE SEQUENCE [LARGE SCALE GENOMIC DNA]</scope>
    <source>
        <strain evidence="7">B Co 03.10</strain>
    </source>
</reference>
<evidence type="ECO:0000313" key="6">
    <source>
        <dbReference type="EMBL" id="SLM88359.1"/>
    </source>
</evidence>
<feature type="region of interest" description="Disordered" evidence="3">
    <location>
        <begin position="316"/>
        <end position="338"/>
    </location>
</feature>
<evidence type="ECO:0000256" key="1">
    <source>
        <dbReference type="ARBA" id="ARBA00022729"/>
    </source>
</evidence>
<feature type="compositionally biased region" description="Low complexity" evidence="3">
    <location>
        <begin position="31"/>
        <end position="52"/>
    </location>
</feature>
<keyword evidence="7" id="KW-1185">Reference proteome</keyword>
<organism evidence="6 7">
    <name type="scientific">Brevibacterium yomogidense</name>
    <dbReference type="NCBI Taxonomy" id="946573"/>
    <lineage>
        <taxon>Bacteria</taxon>
        <taxon>Bacillati</taxon>
        <taxon>Actinomycetota</taxon>
        <taxon>Actinomycetes</taxon>
        <taxon>Micrococcales</taxon>
        <taxon>Brevibacteriaceae</taxon>
        <taxon>Brevibacterium</taxon>
    </lineage>
</organism>
<feature type="compositionally biased region" description="Basic and acidic residues" evidence="3">
    <location>
        <begin position="906"/>
        <end position="916"/>
    </location>
</feature>
<feature type="compositionally biased region" description="Acidic residues" evidence="3">
    <location>
        <begin position="885"/>
        <end position="896"/>
    </location>
</feature>
<keyword evidence="1 5" id="KW-0732">Signal</keyword>
<feature type="compositionally biased region" description="Polar residues" evidence="3">
    <location>
        <begin position="316"/>
        <end position="325"/>
    </location>
</feature>
<feature type="signal peptide" evidence="5">
    <location>
        <begin position="1"/>
        <end position="29"/>
    </location>
</feature>
<feature type="region of interest" description="Disordered" evidence="3">
    <location>
        <begin position="827"/>
        <end position="925"/>
    </location>
</feature>
<protein>
    <submittedName>
        <fullName evidence="6">5'-nucleotidase</fullName>
        <ecNumber evidence="6">3.1.3.5</ecNumber>
    </submittedName>
</protein>
<dbReference type="GO" id="GO:0008253">
    <property type="term" value="F:5'-nucleotidase activity"/>
    <property type="evidence" value="ECO:0007669"/>
    <property type="project" value="UniProtKB-EC"/>
</dbReference>
<feature type="compositionally biased region" description="Low complexity" evidence="3">
    <location>
        <begin position="830"/>
        <end position="845"/>
    </location>
</feature>
<keyword evidence="4" id="KW-1133">Transmembrane helix</keyword>
<dbReference type="EMBL" id="FWFF01000001">
    <property type="protein sequence ID" value="SLM88359.1"/>
    <property type="molecule type" value="Genomic_DNA"/>
</dbReference>
<feature type="chain" id="PRO_5010861626" evidence="5">
    <location>
        <begin position="30"/>
        <end position="949"/>
    </location>
</feature>
<feature type="compositionally biased region" description="Acidic residues" evidence="3">
    <location>
        <begin position="853"/>
        <end position="877"/>
    </location>
</feature>
<keyword evidence="6" id="KW-0378">Hydrolase</keyword>
<dbReference type="InterPro" id="IPR006970">
    <property type="entry name" value="PT"/>
</dbReference>
<evidence type="ECO:0000256" key="5">
    <source>
        <dbReference type="SAM" id="SignalP"/>
    </source>
</evidence>
<sequence length="949" mass="99126">MKKTSIRTRTLAPAVVLAVGALVATPAIATTTTDAEQTPDTAATPAPAAEAEQSTDTKTQEAETQEAAEASPAESSETADEGGAATQEPETTATEETTQGPAETEEAAVAPAVTFPNQPSGEVDRDSGESISIKVAYEGVQSLDPITVYVNGEKVEHGEGYEAIQQTDYFNGGFWLRLDGAFMDAAGSASDTVEVRVGEARGTIQVNEITEDPADISPSVEMDHPLQAADVSRDGIEVRIKTAPNAEVDVSKVSVMFDAGYTLSPEGDWNGTADENGDYTFTISPDTEITSGFNPDRNTTVGQLREGDSVIVQIRSNGKNSSHTASVEGEHPADISPSVEMDHPLQAADVSRDGIEVRIKTAPNAEVDVSKVSVMFDAGYTLSPEGDWNGTADENGDYTFTISPDTEITSTFDPSRNTTVGQLQDGDGVVVQISSNGKNTSFATEIEGEAGQPAEPTVEFPDHPDNAAKRTLGEDFTTTVAYTGATEGNEVRVIVNGNTQTHGEGTYEAPATVTETDGEFQVTLPADFLDEVHSGTADDQDVLQVRVGTTRNHIRITETEAAAEPTVEFPDYPDNAAERTIGGDFTATVAYTGATAGDEVRVIVNGTTQTHGEGTYDAPATVTETDGEFQITLPADFLDDVHSGTADDQDVLQVRVGTTRNHIRITEVESDPTEEPTEDPTDDPTSEPTEDPTDDPTGDPTDSPTEDPTDDPTDEPTEDPSGDPTDDGDDEQSAPALSIEPDRISMSDFVDPERGVTLTVTGLEPGDDIDFGVDPASGQNVDPATLPAVATEEGVASTVVYGVSSADAASYIGDFDVTVDGIDDAEARAGSEAASPTPAAADADAVGSFTVLSDEDADDEQDGDRDDDAGDEDDRDGEGDRGSDDDRDGEAGEDDGSGNGSDSDDDAKRDGGKDLPRTGGEFGGLAVGGALLAVGAAAVIVTRRRMNQG</sequence>
<keyword evidence="2" id="KW-0677">Repeat</keyword>
<feature type="region of interest" description="Disordered" evidence="3">
    <location>
        <begin position="662"/>
        <end position="752"/>
    </location>
</feature>
<feature type="compositionally biased region" description="Low complexity" evidence="3">
    <location>
        <begin position="65"/>
        <end position="114"/>
    </location>
</feature>
<evidence type="ECO:0000256" key="2">
    <source>
        <dbReference type="ARBA" id="ARBA00022737"/>
    </source>
</evidence>
<accession>A0A1X6WTR3</accession>
<feature type="compositionally biased region" description="Acidic residues" evidence="3">
    <location>
        <begin position="668"/>
        <end position="697"/>
    </location>
</feature>
<gene>
    <name evidence="6" type="ORF">FM105_00165</name>
</gene>
<dbReference type="Proteomes" id="UP000196581">
    <property type="component" value="Unassembled WGS sequence"/>
</dbReference>